<gene>
    <name evidence="2" type="ORF">EPICR_110035</name>
</gene>
<evidence type="ECO:0008006" key="3">
    <source>
        <dbReference type="Google" id="ProtNLM"/>
    </source>
</evidence>
<dbReference type="EMBL" id="CAACVI010000003">
    <property type="protein sequence ID" value="VEN73068.1"/>
    <property type="molecule type" value="Genomic_DNA"/>
</dbReference>
<feature type="chain" id="PRO_5019806638" description="Late embryogenesis abundant protein LEA-2 subgroup domain-containing protein" evidence="1">
    <location>
        <begin position="21"/>
        <end position="201"/>
    </location>
</feature>
<keyword evidence="1" id="KW-0732">Signal</keyword>
<evidence type="ECO:0000313" key="2">
    <source>
        <dbReference type="EMBL" id="VEN73068.1"/>
    </source>
</evidence>
<proteinExistence type="predicted"/>
<dbReference type="SUPFAM" id="SSF117070">
    <property type="entry name" value="LEA14-like"/>
    <property type="match status" value="1"/>
</dbReference>
<dbReference type="PROSITE" id="PS51257">
    <property type="entry name" value="PROKAR_LIPOPROTEIN"/>
    <property type="match status" value="1"/>
</dbReference>
<accession>A0A484HF51</accession>
<dbReference type="Gene3D" id="2.60.40.1820">
    <property type="match status" value="1"/>
</dbReference>
<reference evidence="2" key="1">
    <citation type="submission" date="2019-01" db="EMBL/GenBank/DDBJ databases">
        <authorList>
            <consortium name="Genoscope - CEA"/>
            <person name="William W."/>
        </authorList>
    </citation>
    <scope>NUCLEOTIDE SEQUENCE</scope>
    <source>
        <strain evidence="2">CR-1</strain>
    </source>
</reference>
<dbReference type="AlphaFoldDB" id="A0A484HF51"/>
<protein>
    <recommendedName>
        <fullName evidence="3">Late embryogenesis abundant protein LEA-2 subgroup domain-containing protein</fullName>
    </recommendedName>
</protein>
<evidence type="ECO:0000256" key="1">
    <source>
        <dbReference type="SAM" id="SignalP"/>
    </source>
</evidence>
<sequence>MKRKSILLACLVLIVSGAFLTGCAGFHFLSGGPSAKNFKKPHVTLESVEVSHSFGYWYFSKKVKPTKGNPDNVGAPLELAFVFNVENLNSYPVLLEDIKFTIAFEEFDLNTVNSTATQWIPPGKTNQIMVPAHFDVRQSLLSLLVTGGFKLKAKKTNVWAQLEKWWTDIPNYATPIYVKGGAAIFQAGDLSEVATFDAVFP</sequence>
<organism evidence="2">
    <name type="scientific">uncultured Desulfobacteraceae bacterium</name>
    <dbReference type="NCBI Taxonomy" id="218296"/>
    <lineage>
        <taxon>Bacteria</taxon>
        <taxon>Pseudomonadati</taxon>
        <taxon>Thermodesulfobacteriota</taxon>
        <taxon>Desulfobacteria</taxon>
        <taxon>Desulfobacterales</taxon>
        <taxon>Desulfobacteraceae</taxon>
        <taxon>environmental samples</taxon>
    </lineage>
</organism>
<name>A0A484HF51_9BACT</name>
<feature type="signal peptide" evidence="1">
    <location>
        <begin position="1"/>
        <end position="20"/>
    </location>
</feature>